<name>A0ABU8BFJ2_9BRAD</name>
<evidence type="ECO:0000313" key="3">
    <source>
        <dbReference type="EMBL" id="MEH2557312.1"/>
    </source>
</evidence>
<evidence type="ECO:0008006" key="5">
    <source>
        <dbReference type="Google" id="ProtNLM"/>
    </source>
</evidence>
<feature type="signal peptide" evidence="2">
    <location>
        <begin position="1"/>
        <end position="20"/>
    </location>
</feature>
<accession>A0ABU8BFJ2</accession>
<keyword evidence="4" id="KW-1185">Reference proteome</keyword>
<feature type="region of interest" description="Disordered" evidence="1">
    <location>
        <begin position="18"/>
        <end position="92"/>
    </location>
</feature>
<protein>
    <recommendedName>
        <fullName evidence="5">DUF680 domain-containing protein</fullName>
    </recommendedName>
</protein>
<dbReference type="Proteomes" id="UP001364224">
    <property type="component" value="Unassembled WGS sequence"/>
</dbReference>
<feature type="chain" id="PRO_5045452302" description="DUF680 domain-containing protein" evidence="2">
    <location>
        <begin position="21"/>
        <end position="92"/>
    </location>
</feature>
<evidence type="ECO:0000313" key="4">
    <source>
        <dbReference type="Proteomes" id="UP001364224"/>
    </source>
</evidence>
<dbReference type="EMBL" id="JAZHRV010000001">
    <property type="protein sequence ID" value="MEH2557312.1"/>
    <property type="molecule type" value="Genomic_DNA"/>
</dbReference>
<organism evidence="3 4">
    <name type="scientific">Bradyrhizobium algeriense</name>
    <dbReference type="NCBI Taxonomy" id="634784"/>
    <lineage>
        <taxon>Bacteria</taxon>
        <taxon>Pseudomonadati</taxon>
        <taxon>Pseudomonadota</taxon>
        <taxon>Alphaproteobacteria</taxon>
        <taxon>Hyphomicrobiales</taxon>
        <taxon>Nitrobacteraceae</taxon>
        <taxon>Bradyrhizobium</taxon>
    </lineage>
</organism>
<feature type="compositionally biased region" description="Polar residues" evidence="1">
    <location>
        <begin position="18"/>
        <end position="42"/>
    </location>
</feature>
<evidence type="ECO:0000256" key="1">
    <source>
        <dbReference type="SAM" id="MobiDB-lite"/>
    </source>
</evidence>
<dbReference type="RefSeq" id="WP_334367013.1">
    <property type="nucleotide sequence ID" value="NZ_JAZHRV010000001.1"/>
</dbReference>
<feature type="compositionally biased region" description="Low complexity" evidence="1">
    <location>
        <begin position="81"/>
        <end position="92"/>
    </location>
</feature>
<reference evidence="3 4" key="1">
    <citation type="submission" date="2024-02" db="EMBL/GenBank/DDBJ databases">
        <title>Adaptive strategies in a cosmopolitan and abundant soil bacterium.</title>
        <authorList>
            <person name="Carini P."/>
        </authorList>
    </citation>
    <scope>NUCLEOTIDE SEQUENCE [LARGE SCALE GENOMIC DNA]</scope>
    <source>
        <strain evidence="3 4">AZCC 1608</strain>
    </source>
</reference>
<keyword evidence="2" id="KW-0732">Signal</keyword>
<evidence type="ECO:0000256" key="2">
    <source>
        <dbReference type="SAM" id="SignalP"/>
    </source>
</evidence>
<proteinExistence type="predicted"/>
<gene>
    <name evidence="3" type="ORF">V1286_004841</name>
</gene>
<comment type="caution">
    <text evidence="3">The sequence shown here is derived from an EMBL/GenBank/DDBJ whole genome shotgun (WGS) entry which is preliminary data.</text>
</comment>
<feature type="compositionally biased region" description="Basic residues" evidence="1">
    <location>
        <begin position="55"/>
        <end position="64"/>
    </location>
</feature>
<sequence>MLKKFLIVAGTILFASSAFAQSPTTKSAPGQQMQKAQETGKPSTGPGASEYTPGHKMKAAKKTGAKSTGPGASEYAPGHQTTTGSSTTTKKK</sequence>